<evidence type="ECO:0000256" key="2">
    <source>
        <dbReference type="ARBA" id="ARBA00022553"/>
    </source>
</evidence>
<evidence type="ECO:0000313" key="14">
    <source>
        <dbReference type="Proteomes" id="UP000095003"/>
    </source>
</evidence>
<dbReference type="EC" id="2.7.13.3" evidence="8"/>
<dbReference type="Proteomes" id="UP000094869">
    <property type="component" value="Unassembled WGS sequence"/>
</dbReference>
<dbReference type="PANTHER" id="PTHR34220:SF7">
    <property type="entry name" value="SENSOR HISTIDINE KINASE YPDA"/>
    <property type="match status" value="1"/>
</dbReference>
<proteinExistence type="predicted"/>
<dbReference type="InterPro" id="IPR050640">
    <property type="entry name" value="Bact_2-comp_sensor_kinase"/>
</dbReference>
<dbReference type="PANTHER" id="PTHR34220">
    <property type="entry name" value="SENSOR HISTIDINE KINASE YPDA"/>
    <property type="match status" value="1"/>
</dbReference>
<evidence type="ECO:0000313" key="8">
    <source>
        <dbReference type="EMBL" id="ODM12977.1"/>
    </source>
</evidence>
<evidence type="ECO:0000313" key="13">
    <source>
        <dbReference type="Proteomes" id="UP000094869"/>
    </source>
</evidence>
<gene>
    <name evidence="8" type="primary">ypdA_4</name>
    <name evidence="7" type="synonym">ypdA_14</name>
    <name evidence="8" type="ORF">BEH84_00692</name>
    <name evidence="9" type="ORF">BEI59_13775</name>
    <name evidence="7" type="ORF">BEI61_01893</name>
    <name evidence="10" type="ORF">BEI63_16005</name>
</gene>
<dbReference type="InterPro" id="IPR003660">
    <property type="entry name" value="HAMP_dom"/>
</dbReference>
<feature type="domain" description="HAMP" evidence="6">
    <location>
        <begin position="299"/>
        <end position="351"/>
    </location>
</feature>
<keyword evidence="2" id="KW-0597">Phosphoprotein</keyword>
<evidence type="ECO:0000313" key="10">
    <source>
        <dbReference type="EMBL" id="ODR54466.1"/>
    </source>
</evidence>
<dbReference type="Pfam" id="PF06580">
    <property type="entry name" value="His_kinase"/>
    <property type="match status" value="1"/>
</dbReference>
<evidence type="ECO:0000313" key="12">
    <source>
        <dbReference type="Proteomes" id="UP000094271"/>
    </source>
</evidence>
<evidence type="ECO:0000256" key="1">
    <source>
        <dbReference type="ARBA" id="ARBA00004370"/>
    </source>
</evidence>
<keyword evidence="4 8" id="KW-0418">Kinase</keyword>
<accession>A0A1E3AW91</accession>
<dbReference type="RefSeq" id="WP_069152099.1">
    <property type="nucleotide sequence ID" value="NZ_DBFYTW010000180.1"/>
</dbReference>
<dbReference type="GeneID" id="93299207"/>
<evidence type="ECO:0000313" key="9">
    <source>
        <dbReference type="EMBL" id="ODR51324.1"/>
    </source>
</evidence>
<evidence type="ECO:0000256" key="4">
    <source>
        <dbReference type="ARBA" id="ARBA00022777"/>
    </source>
</evidence>
<dbReference type="Gene3D" id="6.10.340.10">
    <property type="match status" value="1"/>
</dbReference>
<dbReference type="GO" id="GO:0000155">
    <property type="term" value="F:phosphorelay sensor kinase activity"/>
    <property type="evidence" value="ECO:0007669"/>
    <property type="project" value="InterPro"/>
</dbReference>
<dbReference type="InterPro" id="IPR010559">
    <property type="entry name" value="Sig_transdc_His_kin_internal"/>
</dbReference>
<reference evidence="11 14" key="1">
    <citation type="submission" date="2016-07" db="EMBL/GenBank/DDBJ databases">
        <title>Characterization of isolates of Eisenbergiella tayi derived from blood cultures, using whole genome sequencing.</title>
        <authorList>
            <person name="Burdz T."/>
            <person name="Wiebe D."/>
            <person name="Huynh C."/>
            <person name="Bernard K."/>
        </authorList>
    </citation>
    <scope>NUCLEOTIDE SEQUENCE [LARGE SCALE GENOMIC DNA]</scope>
    <source>
        <strain evidence="7 11">NML 110608</strain>
        <strain evidence="8 14">NML 120489</strain>
    </source>
</reference>
<name>A0A1E3AW91_9FIRM</name>
<keyword evidence="5" id="KW-0812">Transmembrane</keyword>
<dbReference type="Gene3D" id="3.30.565.10">
    <property type="entry name" value="Histidine kinase-like ATPase, C-terminal domain"/>
    <property type="match status" value="1"/>
</dbReference>
<dbReference type="InterPro" id="IPR036890">
    <property type="entry name" value="HATPase_C_sf"/>
</dbReference>
<keyword evidence="5" id="KW-0472">Membrane</keyword>
<dbReference type="EMBL" id="MEHD01000025">
    <property type="protein sequence ID" value="ODR54466.1"/>
    <property type="molecule type" value="Genomic_DNA"/>
</dbReference>
<reference evidence="10 13" key="2">
    <citation type="submission" date="2016-08" db="EMBL/GenBank/DDBJ databases">
        <title>Characterization of Isolates of Eisenbergiella tayi Derived from Blood Cultures, Using Whole Genome Sequencing.</title>
        <authorList>
            <person name="Bernier A.-M."/>
            <person name="Burdz T."/>
            <person name="Wiebe D."/>
            <person name="Bernard K."/>
        </authorList>
    </citation>
    <scope>NUCLEOTIDE SEQUENCE [LARGE SCALE GENOMIC DNA]</scope>
    <source>
        <strain evidence="10 13">NML120146</strain>
    </source>
</reference>
<dbReference type="GO" id="GO:0016020">
    <property type="term" value="C:membrane"/>
    <property type="evidence" value="ECO:0007669"/>
    <property type="project" value="UniProtKB-SubCell"/>
</dbReference>
<dbReference type="EMBL" id="MEHA01000009">
    <property type="protein sequence ID" value="ODR51324.1"/>
    <property type="molecule type" value="Genomic_DNA"/>
</dbReference>
<feature type="transmembrane region" description="Helical" evidence="5">
    <location>
        <begin position="16"/>
        <end position="39"/>
    </location>
</feature>
<evidence type="ECO:0000313" key="11">
    <source>
        <dbReference type="Proteomes" id="UP000094067"/>
    </source>
</evidence>
<sequence>MKLLRRKPFLGIREKMILCCILSTIITIVFSDLVVYWIYQKDITEKEFFYMEDGNQILSDNIDNLISTIEEKLVTELEYCTVFSYQDDLSNLYVADVMRSLKRLVTLMKMRGTNVKSIYILDQYTCSYYYDTKEELLLDDFKEKSVYQEIRDNHKTMFPRQGSTLWRSFPDNPDEIYLIKHYINSETTDYKGIVCLTFDKDYFHTLLGEHDFSSIIYDEKGYLLYCSEDLRYAMQCKDNSVRDQYLISSTSVGKRGWTLEALVNKSTILARTKSLASILLIVELVVLIGVIAMIAYLFRGMLGNILALDKSFRDINAGKPVEQIIPRTRDETAYLCQQFNTMYGELTQSVEKMAQDSTLRERAEYNALLAQMNPHFLYNTLESISSMAKLSGQEDIVHTIHMLGYLLRASINGNTQKIPLQKELLYIRYYLELQKLVTGGRRLDWDISIEPGTEQYLVPKLLLQPVVENSIIHGLHLIKDDGIIVITSGKKKDCLILEVYDNGEGTNQEEIDRILSEDGQDDSGNDRAHIGIRSIQKRLHILYGPEYGMQMESSPGNGMIVRITLPLEKSEEENV</sequence>
<keyword evidence="13" id="KW-1185">Reference proteome</keyword>
<dbReference type="Proteomes" id="UP000095003">
    <property type="component" value="Unassembled WGS sequence"/>
</dbReference>
<evidence type="ECO:0000256" key="5">
    <source>
        <dbReference type="SAM" id="Phobius"/>
    </source>
</evidence>
<evidence type="ECO:0000313" key="7">
    <source>
        <dbReference type="EMBL" id="ODM06004.1"/>
    </source>
</evidence>
<keyword evidence="5" id="KW-1133">Transmembrane helix</keyword>
<dbReference type="Proteomes" id="UP000094067">
    <property type="component" value="Unassembled WGS sequence"/>
</dbReference>
<feature type="transmembrane region" description="Helical" evidence="5">
    <location>
        <begin position="275"/>
        <end position="298"/>
    </location>
</feature>
<dbReference type="PROSITE" id="PS50885">
    <property type="entry name" value="HAMP"/>
    <property type="match status" value="1"/>
</dbReference>
<evidence type="ECO:0000256" key="3">
    <source>
        <dbReference type="ARBA" id="ARBA00022679"/>
    </source>
</evidence>
<dbReference type="EMBL" id="MCGI01000001">
    <property type="protein sequence ID" value="ODM12977.1"/>
    <property type="molecule type" value="Genomic_DNA"/>
</dbReference>
<protein>
    <submittedName>
        <fullName evidence="8">Sensor histidine kinase YpdA</fullName>
        <ecNumber evidence="8">2.7.13.3</ecNumber>
    </submittedName>
</protein>
<evidence type="ECO:0000259" key="6">
    <source>
        <dbReference type="PROSITE" id="PS50885"/>
    </source>
</evidence>
<dbReference type="SUPFAM" id="SSF55874">
    <property type="entry name" value="ATPase domain of HSP90 chaperone/DNA topoisomerase II/histidine kinase"/>
    <property type="match status" value="1"/>
</dbReference>
<reference evidence="9 12" key="3">
    <citation type="submission" date="2016-08" db="EMBL/GenBank/DDBJ databases">
        <authorList>
            <person name="Seilhamer J.J."/>
        </authorList>
    </citation>
    <scope>NUCLEOTIDE SEQUENCE [LARGE SCALE GENOMIC DNA]</scope>
    <source>
        <strain evidence="9 12">NML150140-1</strain>
    </source>
</reference>
<dbReference type="InterPro" id="IPR003594">
    <property type="entry name" value="HATPase_dom"/>
</dbReference>
<dbReference type="PATRIC" id="fig|1432052.3.peg.762"/>
<comment type="subcellular location">
    <subcellularLocation>
        <location evidence="1">Membrane</location>
    </subcellularLocation>
</comment>
<dbReference type="EMBL" id="MCGH01000002">
    <property type="protein sequence ID" value="ODM06004.1"/>
    <property type="molecule type" value="Genomic_DNA"/>
</dbReference>
<keyword evidence="3 8" id="KW-0808">Transferase</keyword>
<dbReference type="Pfam" id="PF02518">
    <property type="entry name" value="HATPase_c"/>
    <property type="match status" value="1"/>
</dbReference>
<comment type="caution">
    <text evidence="8">The sequence shown here is derived from an EMBL/GenBank/DDBJ whole genome shotgun (WGS) entry which is preliminary data.</text>
</comment>
<organism evidence="8 14">
    <name type="scientific">Eisenbergiella tayi</name>
    <dbReference type="NCBI Taxonomy" id="1432052"/>
    <lineage>
        <taxon>Bacteria</taxon>
        <taxon>Bacillati</taxon>
        <taxon>Bacillota</taxon>
        <taxon>Clostridia</taxon>
        <taxon>Lachnospirales</taxon>
        <taxon>Lachnospiraceae</taxon>
        <taxon>Eisenbergiella</taxon>
    </lineage>
</organism>
<dbReference type="Proteomes" id="UP000094271">
    <property type="component" value="Unassembled WGS sequence"/>
</dbReference>
<dbReference type="AlphaFoldDB" id="A0A1E3AW91"/>
<dbReference type="OrthoDB" id="9809348at2"/>